<proteinExistence type="predicted"/>
<evidence type="ECO:0000313" key="3">
    <source>
        <dbReference type="Proteomes" id="UP000674179"/>
    </source>
</evidence>
<feature type="region of interest" description="Disordered" evidence="1">
    <location>
        <begin position="74"/>
        <end position="111"/>
    </location>
</feature>
<evidence type="ECO:0000313" key="2">
    <source>
        <dbReference type="EMBL" id="KAG5482686.1"/>
    </source>
</evidence>
<protein>
    <submittedName>
        <fullName evidence="2">Uncharacterized protein</fullName>
    </submittedName>
</protein>
<accession>A0A836GWQ8</accession>
<dbReference type="EMBL" id="JAFHKP010000015">
    <property type="protein sequence ID" value="KAG5482686.1"/>
    <property type="molecule type" value="Genomic_DNA"/>
</dbReference>
<gene>
    <name evidence="2" type="ORF">CUR178_06723</name>
</gene>
<evidence type="ECO:0000256" key="1">
    <source>
        <dbReference type="SAM" id="MobiDB-lite"/>
    </source>
</evidence>
<organism evidence="2 3">
    <name type="scientific">Leishmania enriettii</name>
    <dbReference type="NCBI Taxonomy" id="5663"/>
    <lineage>
        <taxon>Eukaryota</taxon>
        <taxon>Discoba</taxon>
        <taxon>Euglenozoa</taxon>
        <taxon>Kinetoplastea</taxon>
        <taxon>Metakinetoplastina</taxon>
        <taxon>Trypanosomatida</taxon>
        <taxon>Trypanosomatidae</taxon>
        <taxon>Leishmaniinae</taxon>
        <taxon>Leishmania</taxon>
    </lineage>
</organism>
<comment type="caution">
    <text evidence="2">The sequence shown here is derived from an EMBL/GenBank/DDBJ whole genome shotgun (WGS) entry which is preliminary data.</text>
</comment>
<dbReference type="GeneID" id="94173892"/>
<keyword evidence="3" id="KW-1185">Reference proteome</keyword>
<feature type="region of interest" description="Disordered" evidence="1">
    <location>
        <begin position="1"/>
        <end position="37"/>
    </location>
</feature>
<reference evidence="2 3" key="1">
    <citation type="submission" date="2021-02" db="EMBL/GenBank/DDBJ databases">
        <title>Leishmania (Mundinia) enrietti genome sequencing and assembly.</title>
        <authorList>
            <person name="Almutairi H."/>
            <person name="Gatherer D."/>
        </authorList>
    </citation>
    <scope>NUCLEOTIDE SEQUENCE [LARGE SCALE GENOMIC DNA]</scope>
    <source>
        <strain evidence="2">CUR178</strain>
    </source>
</reference>
<dbReference type="AlphaFoldDB" id="A0A836GWQ8"/>
<feature type="compositionally biased region" description="Polar residues" evidence="1">
    <location>
        <begin position="13"/>
        <end position="27"/>
    </location>
</feature>
<sequence length="111" mass="11659">MLTSHQLLHPRCQGSSSTCRSLPQHQSAPAAERTSRLSIAVGAKRARKAGKIFSPGTHQSVRPLQKRVAAVSAIREASESSPPGTAYTRDTLTPSSPTAETMESCGSAKCG</sequence>
<name>A0A836GWQ8_LEIEN</name>
<feature type="compositionally biased region" description="Polar residues" evidence="1">
    <location>
        <begin position="79"/>
        <end position="101"/>
    </location>
</feature>
<dbReference type="KEGG" id="lenr:94173892"/>
<dbReference type="Proteomes" id="UP000674179">
    <property type="component" value="Chromosome 15"/>
</dbReference>
<dbReference type="RefSeq" id="XP_067694376.1">
    <property type="nucleotide sequence ID" value="XM_067838382.1"/>
</dbReference>